<reference evidence="1" key="1">
    <citation type="submission" date="2020-12" db="EMBL/GenBank/DDBJ databases">
        <title>Bacterial taxonomy.</title>
        <authorList>
            <person name="Pan X."/>
        </authorList>
    </citation>
    <scope>NUCLEOTIDE SEQUENCE</scope>
    <source>
        <strain evidence="1">KCTC 52957</strain>
    </source>
</reference>
<dbReference type="Proteomes" id="UP000642488">
    <property type="component" value="Unassembled WGS sequence"/>
</dbReference>
<protein>
    <submittedName>
        <fullName evidence="1">Uncharacterized protein</fullName>
    </submittedName>
</protein>
<evidence type="ECO:0000313" key="1">
    <source>
        <dbReference type="EMBL" id="MBJ3763925.1"/>
    </source>
</evidence>
<name>A0A934IJX4_9RHOB</name>
<dbReference type="AlphaFoldDB" id="A0A934IJX4"/>
<keyword evidence="2" id="KW-1185">Reference proteome</keyword>
<accession>A0A934IJX4</accession>
<proteinExistence type="predicted"/>
<dbReference type="EMBL" id="JAEKPD010000015">
    <property type="protein sequence ID" value="MBJ3763925.1"/>
    <property type="molecule type" value="Genomic_DNA"/>
</dbReference>
<gene>
    <name evidence="1" type="ORF">ILP92_14325</name>
</gene>
<comment type="caution">
    <text evidence="1">The sequence shown here is derived from an EMBL/GenBank/DDBJ whole genome shotgun (WGS) entry which is preliminary data.</text>
</comment>
<sequence length="86" mass="8909">MVLRPAHARSNCAPRDLVLEKLASEFSESRQSIGLAANNQVVETFAAPSGSWTVIVTAPSGISCIVASGQSFELTADALPPQGDPA</sequence>
<evidence type="ECO:0000313" key="2">
    <source>
        <dbReference type="Proteomes" id="UP000642488"/>
    </source>
</evidence>
<organism evidence="1 2">
    <name type="scientific">Palleronia pontilimi</name>
    <dbReference type="NCBI Taxonomy" id="1964209"/>
    <lineage>
        <taxon>Bacteria</taxon>
        <taxon>Pseudomonadati</taxon>
        <taxon>Pseudomonadota</taxon>
        <taxon>Alphaproteobacteria</taxon>
        <taxon>Rhodobacterales</taxon>
        <taxon>Roseobacteraceae</taxon>
        <taxon>Palleronia</taxon>
    </lineage>
</organism>